<organism evidence="3 4">
    <name type="scientific">Microbulbifer variabilis</name>
    <dbReference type="NCBI Taxonomy" id="266805"/>
    <lineage>
        <taxon>Bacteria</taxon>
        <taxon>Pseudomonadati</taxon>
        <taxon>Pseudomonadota</taxon>
        <taxon>Gammaproteobacteria</taxon>
        <taxon>Cellvibrionales</taxon>
        <taxon>Microbulbiferaceae</taxon>
        <taxon>Microbulbifer</taxon>
    </lineage>
</organism>
<proteinExistence type="predicted"/>
<evidence type="ECO:0000256" key="1">
    <source>
        <dbReference type="SAM" id="MobiDB-lite"/>
    </source>
</evidence>
<feature type="region of interest" description="Disordered" evidence="1">
    <location>
        <begin position="1"/>
        <end position="41"/>
    </location>
</feature>
<dbReference type="EMBL" id="CP092418">
    <property type="protein sequence ID" value="USD22227.1"/>
    <property type="molecule type" value="Genomic_DNA"/>
</dbReference>
<evidence type="ECO:0000313" key="3">
    <source>
        <dbReference type="EMBL" id="USD22227.1"/>
    </source>
</evidence>
<dbReference type="Proteomes" id="UP001055658">
    <property type="component" value="Chromosome"/>
</dbReference>
<evidence type="ECO:0008006" key="5">
    <source>
        <dbReference type="Google" id="ProtNLM"/>
    </source>
</evidence>
<keyword evidence="2" id="KW-0812">Transmembrane</keyword>
<evidence type="ECO:0000256" key="2">
    <source>
        <dbReference type="SAM" id="Phobius"/>
    </source>
</evidence>
<evidence type="ECO:0000313" key="4">
    <source>
        <dbReference type="Proteomes" id="UP001055658"/>
    </source>
</evidence>
<feature type="transmembrane region" description="Helical" evidence="2">
    <location>
        <begin position="81"/>
        <end position="108"/>
    </location>
</feature>
<keyword evidence="2" id="KW-0472">Membrane</keyword>
<name>A0ABY4VDL5_9GAMM</name>
<feature type="transmembrane region" description="Helical" evidence="2">
    <location>
        <begin position="114"/>
        <end position="135"/>
    </location>
</feature>
<feature type="compositionally biased region" description="Polar residues" evidence="1">
    <location>
        <begin position="10"/>
        <end position="20"/>
    </location>
</feature>
<keyword evidence="2" id="KW-1133">Transmembrane helix</keyword>
<sequence>MGNGEKRQGTDQNSDPTAQQRGRDGFAEGSGNGDSSDTGGSLEETMARVEATLTLITAWMGNIQRLFQLELERTLTAGKRLIILQLMLVPLGTALLVSLCGGIGLIAYYFSQSIYIGFLVFVLIQIALFLGVLLYQQKLRPLLGFEETKRQVKEAIQDVAETIK</sequence>
<keyword evidence="4" id="KW-1185">Reference proteome</keyword>
<gene>
    <name evidence="3" type="ORF">MJO52_03580</name>
</gene>
<protein>
    <recommendedName>
        <fullName evidence="5">Phage holin family protein</fullName>
    </recommendedName>
</protein>
<accession>A0ABY4VDL5</accession>
<reference evidence="3" key="1">
    <citation type="submission" date="2022-02" db="EMBL/GenBank/DDBJ databases">
        <title>Coral-associated bacteria.</title>
        <authorList>
            <person name="Tang K."/>
            <person name="Wang X."/>
        </authorList>
    </citation>
    <scope>NUCLEOTIDE SEQUENCE</scope>
    <source>
        <strain evidence="3">SCSIO 43006</strain>
    </source>
</reference>
<dbReference type="RefSeq" id="WP_252084590.1">
    <property type="nucleotide sequence ID" value="NZ_CP092418.1"/>
</dbReference>